<dbReference type="InterPro" id="IPR050111">
    <property type="entry name" value="C-type_lectin/snaclec_domain"/>
</dbReference>
<dbReference type="CDD" id="cd00037">
    <property type="entry name" value="CLECT"/>
    <property type="match status" value="1"/>
</dbReference>
<comment type="caution">
    <text evidence="4">The sequence shown here is derived from an EMBL/GenBank/DDBJ whole genome shotgun (WGS) entry which is preliminary data.</text>
</comment>
<dbReference type="PANTHER" id="PTHR22803">
    <property type="entry name" value="MANNOSE, PHOSPHOLIPASE, LECTIN RECEPTOR RELATED"/>
    <property type="match status" value="1"/>
</dbReference>
<proteinExistence type="predicted"/>
<dbReference type="InterPro" id="IPR016186">
    <property type="entry name" value="C-type_lectin-like/link_sf"/>
</dbReference>
<keyword evidence="1" id="KW-1133">Transmembrane helix</keyword>
<dbReference type="InterPro" id="IPR001304">
    <property type="entry name" value="C-type_lectin-like"/>
</dbReference>
<keyword evidence="1" id="KW-0812">Transmembrane</keyword>
<feature type="chain" id="PRO_5017949820" description="C-type lectin domain-containing protein" evidence="2">
    <location>
        <begin position="26"/>
        <end position="301"/>
    </location>
</feature>
<dbReference type="Proteomes" id="UP000275408">
    <property type="component" value="Unassembled WGS sequence"/>
</dbReference>
<name>A0A3M6UJT3_POCDA</name>
<accession>A0A3M6UJT3</accession>
<evidence type="ECO:0000313" key="4">
    <source>
        <dbReference type="EMBL" id="RMX53926.1"/>
    </source>
</evidence>
<gene>
    <name evidence="4" type="ORF">pdam_00024350</name>
</gene>
<sequence length="301" mass="33326">MEKVCFLIYSALLVLTRTIYVKSDAAPVKKNFNGSSYIFYGNVIGKSYKWVGSKKNCEQSGSNLVSIESRAEWEFLKKIILKENTIEYFIGLRKDKPTGVWRWLSDNSTVNASNEGRWPWAVGEPSNRRNTHEENCAQMYGKYEDNYGRYNDVSCTSPNAGAGFICELRGGGEKKSAKATASTITGMNDGFQASTTARFKGPFTTATTRLTDGSQALTTAGFKGPSTTATTGVTSGKTVTEHPLADDVHASKPNLVVIVVVLLAIFILLLVVAFGLMFFRRRRSHDKQCKCLLLCFLLFRI</sequence>
<evidence type="ECO:0000259" key="3">
    <source>
        <dbReference type="PROSITE" id="PS50041"/>
    </source>
</evidence>
<evidence type="ECO:0000256" key="2">
    <source>
        <dbReference type="SAM" id="SignalP"/>
    </source>
</evidence>
<keyword evidence="5" id="KW-1185">Reference proteome</keyword>
<dbReference type="AlphaFoldDB" id="A0A3M6UJT3"/>
<evidence type="ECO:0000256" key="1">
    <source>
        <dbReference type="SAM" id="Phobius"/>
    </source>
</evidence>
<dbReference type="PROSITE" id="PS50041">
    <property type="entry name" value="C_TYPE_LECTIN_2"/>
    <property type="match status" value="1"/>
</dbReference>
<reference evidence="4 5" key="1">
    <citation type="journal article" date="2018" name="Sci. Rep.">
        <title>Comparative analysis of the Pocillopora damicornis genome highlights role of immune system in coral evolution.</title>
        <authorList>
            <person name="Cunning R."/>
            <person name="Bay R.A."/>
            <person name="Gillette P."/>
            <person name="Baker A.C."/>
            <person name="Traylor-Knowles N."/>
        </authorList>
    </citation>
    <scope>NUCLEOTIDE SEQUENCE [LARGE SCALE GENOMIC DNA]</scope>
    <source>
        <strain evidence="4">RSMAS</strain>
        <tissue evidence="4">Whole animal</tissue>
    </source>
</reference>
<dbReference type="InterPro" id="IPR016187">
    <property type="entry name" value="CTDL_fold"/>
</dbReference>
<protein>
    <recommendedName>
        <fullName evidence="3">C-type lectin domain-containing protein</fullName>
    </recommendedName>
</protein>
<dbReference type="EMBL" id="RCHS01001368">
    <property type="protein sequence ID" value="RMX53926.1"/>
    <property type="molecule type" value="Genomic_DNA"/>
</dbReference>
<keyword evidence="2" id="KW-0732">Signal</keyword>
<organism evidence="4 5">
    <name type="scientific">Pocillopora damicornis</name>
    <name type="common">Cauliflower coral</name>
    <name type="synonym">Millepora damicornis</name>
    <dbReference type="NCBI Taxonomy" id="46731"/>
    <lineage>
        <taxon>Eukaryota</taxon>
        <taxon>Metazoa</taxon>
        <taxon>Cnidaria</taxon>
        <taxon>Anthozoa</taxon>
        <taxon>Hexacorallia</taxon>
        <taxon>Scleractinia</taxon>
        <taxon>Astrocoeniina</taxon>
        <taxon>Pocilloporidae</taxon>
        <taxon>Pocillopora</taxon>
    </lineage>
</organism>
<feature type="transmembrane region" description="Helical" evidence="1">
    <location>
        <begin position="255"/>
        <end position="279"/>
    </location>
</feature>
<feature type="non-terminal residue" evidence="4">
    <location>
        <position position="301"/>
    </location>
</feature>
<dbReference type="Pfam" id="PF00059">
    <property type="entry name" value="Lectin_C"/>
    <property type="match status" value="1"/>
</dbReference>
<dbReference type="Gene3D" id="3.10.100.10">
    <property type="entry name" value="Mannose-Binding Protein A, subunit A"/>
    <property type="match status" value="1"/>
</dbReference>
<keyword evidence="1" id="KW-0472">Membrane</keyword>
<feature type="domain" description="C-type lectin" evidence="3">
    <location>
        <begin position="32"/>
        <end position="155"/>
    </location>
</feature>
<dbReference type="SMART" id="SM00034">
    <property type="entry name" value="CLECT"/>
    <property type="match status" value="1"/>
</dbReference>
<feature type="signal peptide" evidence="2">
    <location>
        <begin position="1"/>
        <end position="25"/>
    </location>
</feature>
<evidence type="ECO:0000313" key="5">
    <source>
        <dbReference type="Proteomes" id="UP000275408"/>
    </source>
</evidence>
<dbReference type="OrthoDB" id="5989108at2759"/>
<dbReference type="SUPFAM" id="SSF56436">
    <property type="entry name" value="C-type lectin-like"/>
    <property type="match status" value="1"/>
</dbReference>